<protein>
    <recommendedName>
        <fullName evidence="2">PDZ domain-containing protein</fullName>
    </recommendedName>
</protein>
<dbReference type="PANTHER" id="PTHR10316">
    <property type="entry name" value="MEMBRANE ASSOCIATED GUANYLATE KINASE-RELATED"/>
    <property type="match status" value="1"/>
</dbReference>
<dbReference type="InterPro" id="IPR001478">
    <property type="entry name" value="PDZ"/>
</dbReference>
<dbReference type="FunFam" id="2.30.42.10:FF:000119">
    <property type="entry name" value="Membrane associated guanylate kinase, WW and PDZ domain containing 2"/>
    <property type="match status" value="1"/>
</dbReference>
<dbReference type="Gene3D" id="2.30.42.10">
    <property type="match status" value="3"/>
</dbReference>
<evidence type="ECO:0000313" key="3">
    <source>
        <dbReference type="EMBL" id="TRY97189.1"/>
    </source>
</evidence>
<reference evidence="3 4" key="1">
    <citation type="journal article" date="2019" name="Sci. Data">
        <title>Hybrid genome assembly and annotation of Danionella translucida.</title>
        <authorList>
            <person name="Kadobianskyi M."/>
            <person name="Schulze L."/>
            <person name="Schuelke M."/>
            <person name="Judkewitz B."/>
        </authorList>
    </citation>
    <scope>NUCLEOTIDE SEQUENCE [LARGE SCALE GENOMIC DNA]</scope>
    <source>
        <strain evidence="3 4">Bolton</strain>
    </source>
</reference>
<evidence type="ECO:0000256" key="1">
    <source>
        <dbReference type="SAM" id="MobiDB-lite"/>
    </source>
</evidence>
<dbReference type="GO" id="GO:0046332">
    <property type="term" value="F:SMAD binding"/>
    <property type="evidence" value="ECO:0007669"/>
    <property type="project" value="TreeGrafter"/>
</dbReference>
<feature type="region of interest" description="Disordered" evidence="1">
    <location>
        <begin position="312"/>
        <end position="382"/>
    </location>
</feature>
<dbReference type="GO" id="GO:0005911">
    <property type="term" value="C:cell-cell junction"/>
    <property type="evidence" value="ECO:0007669"/>
    <property type="project" value="TreeGrafter"/>
</dbReference>
<dbReference type="Proteomes" id="UP000316079">
    <property type="component" value="Unassembled WGS sequence"/>
</dbReference>
<dbReference type="STRING" id="623744.A0A553R4S1"/>
<evidence type="ECO:0000259" key="2">
    <source>
        <dbReference type="PROSITE" id="PS50106"/>
    </source>
</evidence>
<feature type="region of interest" description="Disordered" evidence="1">
    <location>
        <begin position="773"/>
        <end position="833"/>
    </location>
</feature>
<comment type="caution">
    <text evidence="3">The sequence shown here is derived from an EMBL/GenBank/DDBJ whole genome shotgun (WGS) entry which is preliminary data.</text>
</comment>
<dbReference type="PROSITE" id="PS50106">
    <property type="entry name" value="PDZ"/>
    <property type="match status" value="3"/>
</dbReference>
<dbReference type="GO" id="GO:0043113">
    <property type="term" value="P:receptor clustering"/>
    <property type="evidence" value="ECO:0007669"/>
    <property type="project" value="TreeGrafter"/>
</dbReference>
<feature type="compositionally biased region" description="Basic and acidic residues" evidence="1">
    <location>
        <begin position="667"/>
        <end position="677"/>
    </location>
</feature>
<feature type="compositionally biased region" description="Low complexity" evidence="1">
    <location>
        <begin position="791"/>
        <end position="802"/>
    </location>
</feature>
<feature type="domain" description="PDZ" evidence="2">
    <location>
        <begin position="221"/>
        <end position="311"/>
    </location>
</feature>
<feature type="domain" description="PDZ" evidence="2">
    <location>
        <begin position="76"/>
        <end position="158"/>
    </location>
</feature>
<dbReference type="SUPFAM" id="SSF50156">
    <property type="entry name" value="PDZ domain-like"/>
    <property type="match status" value="3"/>
</dbReference>
<dbReference type="CDD" id="cd06735">
    <property type="entry name" value="PDZ5_MAGI-1_3-like"/>
    <property type="match status" value="1"/>
</dbReference>
<feature type="compositionally biased region" description="Basic and acidic residues" evidence="1">
    <location>
        <begin position="728"/>
        <end position="743"/>
    </location>
</feature>
<name>A0A553R4S1_9TELE</name>
<sequence length="833" mass="90699">MKTGVLELWDPLSSPTATLSAPLLPHSTPYQFDPTKPDPYDLFEKSRALFENRQPGVPRSSGIPAAELSGDFQEVEVLLRRQKAGFGFRILGGEEPGQPILIGAIIEKSPADKDGRLRPGDELLSVDGILVAGKPHRYVIELMHGAARIGQVKLTVRRRLQQHSGETCPENGRSPGSTQHSSPRSDFNYCNNIAPSHNHAPSTSGSSPPDTLANQNAQPYDITIQRKETEGFGFVIISSLNRPETAALAAVPHKIGRIIEGSPADHCGKLKVGDRILAVNNQSIVNMPHADIVKLIKDAGLSVTLRIIPHEETNSTPSAGSSEKPSPVCQPSTVNQSSDASHANSAPQASPINQPASDTEPNPVTHASPANQDSSVTLQSPHIQPSTVPVQIYGHDGRQETSLRFVLNMDYRSEVKARQDVKPDIRQPFTDYRQPPVDYRQPPVADYRQPPTLDYRHPPLLDYRQMPSDPRSFPLPDYRMPGGMKGFGFSIRGGREYKMDLFVLRLAEDGPAIRNGRMRVGDQIIEINGETTREMTHARAIELIKSGGRRVRLLLKRGTGQVPEYGMVPSSLSMCMKSDNLGSPYFFLMGHPKDTSHPIEHVFSIAYSSTAWDAHPTAIPNLSEVAPPQDSLSNPSASSHENPLTDPPHTSLSEAAGPGSALGPRGPESRALEEASLGKRSVGGGTKLREDSRTNRRSSGGKGQQTHLNELAVELKPHKSSRAKSKEHRRERSCTPSRKRDSPKTSLTDTSMNGGNGCLESCNNRQGKLLQFRPLPNEPEKGQIRLEMLPSQSSNTSSSASSRKATVSPGPWKIPGTDKLPNALRSATSTISR</sequence>
<dbReference type="GO" id="GO:0005886">
    <property type="term" value="C:plasma membrane"/>
    <property type="evidence" value="ECO:0007669"/>
    <property type="project" value="GOC"/>
</dbReference>
<dbReference type="GO" id="GO:0030425">
    <property type="term" value="C:dendrite"/>
    <property type="evidence" value="ECO:0007669"/>
    <property type="project" value="TreeGrafter"/>
</dbReference>
<dbReference type="GO" id="GO:0030159">
    <property type="term" value="F:signaling receptor complex adaptor activity"/>
    <property type="evidence" value="ECO:0007669"/>
    <property type="project" value="TreeGrafter"/>
</dbReference>
<dbReference type="Pfam" id="PF00595">
    <property type="entry name" value="PDZ"/>
    <property type="match status" value="3"/>
</dbReference>
<evidence type="ECO:0000313" key="4">
    <source>
        <dbReference type="Proteomes" id="UP000316079"/>
    </source>
</evidence>
<gene>
    <name evidence="3" type="ORF">DNTS_015795</name>
</gene>
<dbReference type="FunFam" id="2.30.42.10:FF:000150">
    <property type="entry name" value="Membrane associated guanylate kinase, WW and PDZ domain containing 2"/>
    <property type="match status" value="1"/>
</dbReference>
<dbReference type="InterPro" id="IPR036034">
    <property type="entry name" value="PDZ_sf"/>
</dbReference>
<dbReference type="CDD" id="cd06734">
    <property type="entry name" value="PDZ4_MAGI-1_3-like"/>
    <property type="match status" value="1"/>
</dbReference>
<feature type="compositionally biased region" description="Polar residues" evidence="1">
    <location>
        <begin position="314"/>
        <end position="362"/>
    </location>
</feature>
<feature type="domain" description="PDZ" evidence="2">
    <location>
        <begin position="479"/>
        <end position="559"/>
    </location>
</feature>
<feature type="compositionally biased region" description="Basic residues" evidence="1">
    <location>
        <begin position="718"/>
        <end position="727"/>
    </location>
</feature>
<dbReference type="GO" id="GO:0031697">
    <property type="term" value="F:beta-1 adrenergic receptor binding"/>
    <property type="evidence" value="ECO:0007669"/>
    <property type="project" value="TreeGrafter"/>
</dbReference>
<accession>A0A553R4S1</accession>
<dbReference type="FunFam" id="2.30.42.10:FF:000006">
    <property type="entry name" value="Membrane associated guanylate kinase, WW and PDZ domain containing 1"/>
    <property type="match status" value="1"/>
</dbReference>
<organism evidence="3 4">
    <name type="scientific">Danionella cerebrum</name>
    <dbReference type="NCBI Taxonomy" id="2873325"/>
    <lineage>
        <taxon>Eukaryota</taxon>
        <taxon>Metazoa</taxon>
        <taxon>Chordata</taxon>
        <taxon>Craniata</taxon>
        <taxon>Vertebrata</taxon>
        <taxon>Euteleostomi</taxon>
        <taxon>Actinopterygii</taxon>
        <taxon>Neopterygii</taxon>
        <taxon>Teleostei</taxon>
        <taxon>Ostariophysi</taxon>
        <taxon>Cypriniformes</taxon>
        <taxon>Danionidae</taxon>
        <taxon>Danioninae</taxon>
        <taxon>Danionella</taxon>
    </lineage>
</organism>
<dbReference type="GO" id="GO:0005737">
    <property type="term" value="C:cytoplasm"/>
    <property type="evidence" value="ECO:0007669"/>
    <property type="project" value="TreeGrafter"/>
</dbReference>
<feature type="region of interest" description="Disordered" evidence="1">
    <location>
        <begin position="417"/>
        <end position="467"/>
    </location>
</feature>
<feature type="region of interest" description="Disordered" evidence="1">
    <location>
        <begin position="162"/>
        <end position="215"/>
    </location>
</feature>
<feature type="compositionally biased region" description="Polar residues" evidence="1">
    <location>
        <begin position="630"/>
        <end position="653"/>
    </location>
</feature>
<dbReference type="OrthoDB" id="66881at2759"/>
<dbReference type="SMART" id="SM00228">
    <property type="entry name" value="PDZ"/>
    <property type="match status" value="3"/>
</dbReference>
<keyword evidence="4" id="KW-1185">Reference proteome</keyword>
<feature type="compositionally biased region" description="Polar residues" evidence="1">
    <location>
        <begin position="744"/>
        <end position="753"/>
    </location>
</feature>
<proteinExistence type="predicted"/>
<feature type="compositionally biased region" description="Polar residues" evidence="1">
    <location>
        <begin position="174"/>
        <end position="215"/>
    </location>
</feature>
<dbReference type="GO" id="GO:0007165">
    <property type="term" value="P:signal transduction"/>
    <property type="evidence" value="ECO:0007669"/>
    <property type="project" value="TreeGrafter"/>
</dbReference>
<dbReference type="CDD" id="cd06733">
    <property type="entry name" value="PDZ3_MAGI-1_3-like"/>
    <property type="match status" value="1"/>
</dbReference>
<dbReference type="EMBL" id="SRMA01025238">
    <property type="protein sequence ID" value="TRY97189.1"/>
    <property type="molecule type" value="Genomic_DNA"/>
</dbReference>
<dbReference type="AlphaFoldDB" id="A0A553R4S1"/>
<dbReference type="PANTHER" id="PTHR10316:SF27">
    <property type="entry name" value="MEMBRANE-ASSOCIATED GUANYLATE KINASE, WW AND PDZ DOMAIN-CONTAINING PROTEIN 2"/>
    <property type="match status" value="1"/>
</dbReference>
<feature type="compositionally biased region" description="Polar residues" evidence="1">
    <location>
        <begin position="368"/>
        <end position="382"/>
    </location>
</feature>
<feature type="region of interest" description="Disordered" evidence="1">
    <location>
        <begin position="620"/>
        <end position="759"/>
    </location>
</feature>
<dbReference type="GO" id="GO:0070699">
    <property type="term" value="F:type II activin receptor binding"/>
    <property type="evidence" value="ECO:0007669"/>
    <property type="project" value="TreeGrafter"/>
</dbReference>